<accession>A0ABW3Z2R8</accession>
<reference evidence="9" key="1">
    <citation type="journal article" date="2019" name="Int. J. Syst. Evol. Microbiol.">
        <title>The Global Catalogue of Microorganisms (GCM) 10K type strain sequencing project: providing services to taxonomists for standard genome sequencing and annotation.</title>
        <authorList>
            <consortium name="The Broad Institute Genomics Platform"/>
            <consortium name="The Broad Institute Genome Sequencing Center for Infectious Disease"/>
            <person name="Wu L."/>
            <person name="Ma J."/>
        </authorList>
    </citation>
    <scope>NUCLEOTIDE SEQUENCE [LARGE SCALE GENOMIC DNA]</scope>
    <source>
        <strain evidence="9">CCUG 61696</strain>
    </source>
</reference>
<evidence type="ECO:0000259" key="7">
    <source>
        <dbReference type="PROSITE" id="PS50106"/>
    </source>
</evidence>
<name>A0ABW3Z2R8_9HYPH</name>
<dbReference type="SUPFAM" id="SSF50494">
    <property type="entry name" value="Trypsin-like serine proteases"/>
    <property type="match status" value="1"/>
</dbReference>
<dbReference type="SMART" id="SM00228">
    <property type="entry name" value="PDZ"/>
    <property type="match status" value="2"/>
</dbReference>
<dbReference type="Pfam" id="PF13365">
    <property type="entry name" value="Trypsin_2"/>
    <property type="match status" value="1"/>
</dbReference>
<dbReference type="SUPFAM" id="SSF50156">
    <property type="entry name" value="PDZ domain-like"/>
    <property type="match status" value="2"/>
</dbReference>
<keyword evidence="4" id="KW-0677">Repeat</keyword>
<dbReference type="Proteomes" id="UP001597171">
    <property type="component" value="Unassembled WGS sequence"/>
</dbReference>
<dbReference type="Pfam" id="PF13180">
    <property type="entry name" value="PDZ_2"/>
    <property type="match status" value="2"/>
</dbReference>
<keyword evidence="3" id="KW-0732">Signal</keyword>
<dbReference type="InterPro" id="IPR009003">
    <property type="entry name" value="Peptidase_S1_PA"/>
</dbReference>
<dbReference type="PRINTS" id="PR00834">
    <property type="entry name" value="PROTEASES2C"/>
</dbReference>
<dbReference type="Gene3D" id="2.30.42.10">
    <property type="match status" value="2"/>
</dbReference>
<dbReference type="InterPro" id="IPR001940">
    <property type="entry name" value="Peptidase_S1C"/>
</dbReference>
<protein>
    <submittedName>
        <fullName evidence="8">DegQ family serine endoprotease</fullName>
    </submittedName>
</protein>
<keyword evidence="2" id="KW-0645">Protease</keyword>
<keyword evidence="5" id="KW-0378">Hydrolase</keyword>
<dbReference type="EMBL" id="JBHTMX010000002">
    <property type="protein sequence ID" value="MFD1330531.1"/>
    <property type="molecule type" value="Genomic_DNA"/>
</dbReference>
<organism evidence="8 9">
    <name type="scientific">Methylopila musalis</name>
    <dbReference type="NCBI Taxonomy" id="1134781"/>
    <lineage>
        <taxon>Bacteria</taxon>
        <taxon>Pseudomonadati</taxon>
        <taxon>Pseudomonadota</taxon>
        <taxon>Alphaproteobacteria</taxon>
        <taxon>Hyphomicrobiales</taxon>
        <taxon>Methylopilaceae</taxon>
        <taxon>Methylopila</taxon>
    </lineage>
</organism>
<dbReference type="Gene3D" id="2.40.10.120">
    <property type="match status" value="1"/>
</dbReference>
<dbReference type="InterPro" id="IPR011782">
    <property type="entry name" value="Pept_S1C_Do"/>
</dbReference>
<comment type="similarity">
    <text evidence="1">Belongs to the peptidase S1C family.</text>
</comment>
<dbReference type="PANTHER" id="PTHR22939:SF129">
    <property type="entry name" value="SERINE PROTEASE HTRA2, MITOCHONDRIAL"/>
    <property type="match status" value="1"/>
</dbReference>
<dbReference type="PANTHER" id="PTHR22939">
    <property type="entry name" value="SERINE PROTEASE FAMILY S1C HTRA-RELATED"/>
    <property type="match status" value="1"/>
</dbReference>
<evidence type="ECO:0000256" key="3">
    <source>
        <dbReference type="ARBA" id="ARBA00022729"/>
    </source>
</evidence>
<sequence>MKPGRVAAAVALTIALIAPLGPSRAEERRPPDSAAEMKLSFAPVVRRVTPAVVNIYATRTERRRSAFLDDPFFRQFFGEGRGPGRERVQRSLGSGAIVGEDGLVVTNNHVIEGMTEVKVALSDKREFEAKILIKDPRTDLAVLKIGDGAEKFPTLGFADSDALMVGDLVLAVGNPFGVGQTVTSGIVSAVARTQVGVSDYQSFIQTDAAINPGNSGGALVDLDGRLVGINTAIFSQSGGSVGIGFAIPANMVRVVLASARSGAKAVTRPWFGASLQPVTPEIADSLGLKHPGGALIANVSEGSPAAAAGLKAGDLIVAVDGRPVDDVESFHYRFATRPLGGLAEVTAARDGRERVVKVALQAAPETPARDVRRIAGYSPFGGASVANLSPALAEELSMDGAARGVVVLEAEDGSPAQQLGFQKGDVVREVNDAKVANSADLARVARASPRYWKVTIERGGRTFTTVFGG</sequence>
<evidence type="ECO:0000256" key="1">
    <source>
        <dbReference type="ARBA" id="ARBA00010541"/>
    </source>
</evidence>
<gene>
    <name evidence="8" type="ORF">ACFQ4O_00780</name>
</gene>
<keyword evidence="9" id="KW-1185">Reference proteome</keyword>
<feature type="domain" description="PDZ" evidence="7">
    <location>
        <begin position="253"/>
        <end position="327"/>
    </location>
</feature>
<dbReference type="NCBIfam" id="TIGR02037">
    <property type="entry name" value="degP_htrA_DO"/>
    <property type="match status" value="1"/>
</dbReference>
<dbReference type="InterPro" id="IPR001478">
    <property type="entry name" value="PDZ"/>
</dbReference>
<evidence type="ECO:0000256" key="6">
    <source>
        <dbReference type="ARBA" id="ARBA00022825"/>
    </source>
</evidence>
<evidence type="ECO:0000256" key="2">
    <source>
        <dbReference type="ARBA" id="ARBA00022670"/>
    </source>
</evidence>
<dbReference type="PROSITE" id="PS50106">
    <property type="entry name" value="PDZ"/>
    <property type="match status" value="1"/>
</dbReference>
<keyword evidence="6" id="KW-0720">Serine protease</keyword>
<dbReference type="RefSeq" id="WP_378773687.1">
    <property type="nucleotide sequence ID" value="NZ_JBHTMX010000002.1"/>
</dbReference>
<dbReference type="InterPro" id="IPR036034">
    <property type="entry name" value="PDZ_sf"/>
</dbReference>
<proteinExistence type="inferred from homology"/>
<comment type="caution">
    <text evidence="8">The sequence shown here is derived from an EMBL/GenBank/DDBJ whole genome shotgun (WGS) entry which is preliminary data.</text>
</comment>
<evidence type="ECO:0000313" key="9">
    <source>
        <dbReference type="Proteomes" id="UP001597171"/>
    </source>
</evidence>
<evidence type="ECO:0000313" key="8">
    <source>
        <dbReference type="EMBL" id="MFD1330531.1"/>
    </source>
</evidence>
<evidence type="ECO:0000256" key="5">
    <source>
        <dbReference type="ARBA" id="ARBA00022801"/>
    </source>
</evidence>
<evidence type="ECO:0000256" key="4">
    <source>
        <dbReference type="ARBA" id="ARBA00022737"/>
    </source>
</evidence>